<evidence type="ECO:0000313" key="2">
    <source>
        <dbReference type="EMBL" id="SDN36278.1"/>
    </source>
</evidence>
<evidence type="ECO:0000313" key="1">
    <source>
        <dbReference type="EMBL" id="KAF2407471.1"/>
    </source>
</evidence>
<keyword evidence="4" id="KW-1185">Reference proteome</keyword>
<reference evidence="2 3" key="2">
    <citation type="submission" date="2016-10" db="EMBL/GenBank/DDBJ databases">
        <authorList>
            <person name="de Groot N.N."/>
        </authorList>
    </citation>
    <scope>NUCLEOTIDE SEQUENCE [LARGE SCALE GENOMIC DNA]</scope>
    <source>
        <strain evidence="2 3">BS2772</strain>
    </source>
</reference>
<accession>A0A1H0ARV0</accession>
<organism evidence="2 3">
    <name type="scientific">Pseudomonas antarctica</name>
    <dbReference type="NCBI Taxonomy" id="219572"/>
    <lineage>
        <taxon>Bacteria</taxon>
        <taxon>Pseudomonadati</taxon>
        <taxon>Pseudomonadota</taxon>
        <taxon>Gammaproteobacteria</taxon>
        <taxon>Pseudomonadales</taxon>
        <taxon>Pseudomonadaceae</taxon>
        <taxon>Pseudomonas</taxon>
    </lineage>
</organism>
<gene>
    <name evidence="1" type="ORF">PSAN_44000</name>
    <name evidence="2" type="ORF">SAMN04490179_3853</name>
</gene>
<sequence length="78" mass="8441">MSEFLWEAGVSIGARLKVERVRLGFSHAAIGHIGGVAINAQGRYDNGIRFARADYLANVAQALDSASECLEKAKELIH</sequence>
<dbReference type="Proteomes" id="UP000748067">
    <property type="component" value="Unassembled WGS sequence"/>
</dbReference>
<evidence type="ECO:0000313" key="4">
    <source>
        <dbReference type="Proteomes" id="UP000748067"/>
    </source>
</evidence>
<dbReference type="InterPro" id="IPR010982">
    <property type="entry name" value="Lambda_DNA-bd_dom_sf"/>
</dbReference>
<dbReference type="SUPFAM" id="SSF47413">
    <property type="entry name" value="lambda repressor-like DNA-binding domains"/>
    <property type="match status" value="1"/>
</dbReference>
<dbReference type="Proteomes" id="UP000182470">
    <property type="component" value="Chromosome I"/>
</dbReference>
<dbReference type="GO" id="GO:0003677">
    <property type="term" value="F:DNA binding"/>
    <property type="evidence" value="ECO:0007669"/>
    <property type="project" value="InterPro"/>
</dbReference>
<dbReference type="EMBL" id="JXDI01000002">
    <property type="protein sequence ID" value="KAF2407471.1"/>
    <property type="molecule type" value="Genomic_DNA"/>
</dbReference>
<protein>
    <submittedName>
        <fullName evidence="2">Uncharacterized protein</fullName>
    </submittedName>
</protein>
<dbReference type="EMBL" id="LT629704">
    <property type="protein sequence ID" value="SDN36278.1"/>
    <property type="molecule type" value="Genomic_DNA"/>
</dbReference>
<evidence type="ECO:0000313" key="3">
    <source>
        <dbReference type="Proteomes" id="UP000182470"/>
    </source>
</evidence>
<reference evidence="1 4" key="1">
    <citation type="submission" date="2015-01" db="EMBL/GenBank/DDBJ databases">
        <title>Genome Sequence of Pseudomonas antarctica CMS 35.</title>
        <authorList>
            <person name="Voget S."/>
            <person name="Chow J."/>
            <person name="Daniel R."/>
            <person name="Streit W."/>
        </authorList>
    </citation>
    <scope>NUCLEOTIDE SEQUENCE [LARGE SCALE GENOMIC DNA]</scope>
    <source>
        <strain evidence="1 4">CMS 35</strain>
    </source>
</reference>
<name>A0A1H0ARV0_9PSED</name>
<proteinExistence type="predicted"/>
<dbReference type="RefSeq" id="WP_232000065.1">
    <property type="nucleotide sequence ID" value="NZ_JXDI01000002.1"/>
</dbReference>
<dbReference type="AlphaFoldDB" id="A0A1H0ARV0"/>